<keyword evidence="2" id="KW-0132">Cell division</keyword>
<organism evidence="6">
    <name type="scientific">Eiseniibacteriota bacterium</name>
    <dbReference type="NCBI Taxonomy" id="2212470"/>
    <lineage>
        <taxon>Bacteria</taxon>
        <taxon>Candidatus Eiseniibacteriota</taxon>
    </lineage>
</organism>
<keyword evidence="4" id="KW-0131">Cell cycle</keyword>
<evidence type="ECO:0000313" key="6">
    <source>
        <dbReference type="EMBL" id="HER43661.1"/>
    </source>
</evidence>
<evidence type="ECO:0000256" key="4">
    <source>
        <dbReference type="ARBA" id="ARBA00023306"/>
    </source>
</evidence>
<keyword evidence="3" id="KW-0159">Chromosome partition</keyword>
<sequence length="213" mass="23708">MSTKNDPEKVSNLLERSIEALLFASDTPLSVNRLMSITGASSTKEIKTALESIDGFYREQRRSFEIVEVAGGYQITTLPEFADVVAQLFKSRRKSRLSQPALETLAIIAYKQPISRVDIEAIRGVNSEGVLSTLVERELVAISGRGEGLGRPFLYSTTRKFLEYLGLKDHKDLPDMEELERSFTAEQMQIEKMTAPDGAEREGENEGGESEQA</sequence>
<evidence type="ECO:0000256" key="5">
    <source>
        <dbReference type="SAM" id="MobiDB-lite"/>
    </source>
</evidence>
<dbReference type="PIRSF" id="PIRSF019345">
    <property type="entry name" value="ScpB"/>
    <property type="match status" value="1"/>
</dbReference>
<evidence type="ECO:0000256" key="1">
    <source>
        <dbReference type="ARBA" id="ARBA00022490"/>
    </source>
</evidence>
<dbReference type="PANTHER" id="PTHR34298">
    <property type="entry name" value="SEGREGATION AND CONDENSATION PROTEIN B"/>
    <property type="match status" value="1"/>
</dbReference>
<keyword evidence="1" id="KW-0963">Cytoplasm</keyword>
<accession>A0A7V2AUS7</accession>
<dbReference type="EMBL" id="DSEC01000303">
    <property type="protein sequence ID" value="HER43661.1"/>
    <property type="molecule type" value="Genomic_DNA"/>
</dbReference>
<gene>
    <name evidence="6" type="primary">scpB</name>
    <name evidence="6" type="ORF">ENO08_04295</name>
</gene>
<dbReference type="Pfam" id="PF04079">
    <property type="entry name" value="SMC_ScpB"/>
    <property type="match status" value="1"/>
</dbReference>
<dbReference type="AlphaFoldDB" id="A0A7V2AUS7"/>
<dbReference type="InterPro" id="IPR036388">
    <property type="entry name" value="WH-like_DNA-bd_sf"/>
</dbReference>
<dbReference type="SUPFAM" id="SSF46785">
    <property type="entry name" value="Winged helix' DNA-binding domain"/>
    <property type="match status" value="2"/>
</dbReference>
<comment type="caution">
    <text evidence="6">The sequence shown here is derived from an EMBL/GenBank/DDBJ whole genome shotgun (WGS) entry which is preliminary data.</text>
</comment>
<dbReference type="PANTHER" id="PTHR34298:SF2">
    <property type="entry name" value="SEGREGATION AND CONDENSATION PROTEIN B"/>
    <property type="match status" value="1"/>
</dbReference>
<reference evidence="6" key="1">
    <citation type="journal article" date="2020" name="mSystems">
        <title>Genome- and Community-Level Interaction Insights into Carbon Utilization and Element Cycling Functions of Hydrothermarchaeota in Hydrothermal Sediment.</title>
        <authorList>
            <person name="Zhou Z."/>
            <person name="Liu Y."/>
            <person name="Xu W."/>
            <person name="Pan J."/>
            <person name="Luo Z.H."/>
            <person name="Li M."/>
        </authorList>
    </citation>
    <scope>NUCLEOTIDE SEQUENCE [LARGE SCALE GENOMIC DNA]</scope>
    <source>
        <strain evidence="6">SpSt-1233</strain>
    </source>
</reference>
<dbReference type="InterPro" id="IPR005234">
    <property type="entry name" value="ScpB_csome_segregation"/>
</dbReference>
<name>A0A7V2AUS7_UNCEI</name>
<dbReference type="GO" id="GO:0051304">
    <property type="term" value="P:chromosome separation"/>
    <property type="evidence" value="ECO:0007669"/>
    <property type="project" value="InterPro"/>
</dbReference>
<evidence type="ECO:0000256" key="2">
    <source>
        <dbReference type="ARBA" id="ARBA00022618"/>
    </source>
</evidence>
<dbReference type="GO" id="GO:0051301">
    <property type="term" value="P:cell division"/>
    <property type="evidence" value="ECO:0007669"/>
    <property type="project" value="UniProtKB-KW"/>
</dbReference>
<dbReference type="InterPro" id="IPR036390">
    <property type="entry name" value="WH_DNA-bd_sf"/>
</dbReference>
<dbReference type="NCBIfam" id="TIGR00281">
    <property type="entry name" value="SMC-Scp complex subunit ScpB"/>
    <property type="match status" value="1"/>
</dbReference>
<proteinExistence type="predicted"/>
<dbReference type="Proteomes" id="UP000886069">
    <property type="component" value="Unassembled WGS sequence"/>
</dbReference>
<dbReference type="Gene3D" id="1.10.10.10">
    <property type="entry name" value="Winged helix-like DNA-binding domain superfamily/Winged helix DNA-binding domain"/>
    <property type="match status" value="2"/>
</dbReference>
<evidence type="ECO:0000256" key="3">
    <source>
        <dbReference type="ARBA" id="ARBA00022829"/>
    </source>
</evidence>
<protein>
    <submittedName>
        <fullName evidence="6">SMC-Scp complex subunit ScpB</fullName>
    </submittedName>
</protein>
<feature type="region of interest" description="Disordered" evidence="5">
    <location>
        <begin position="187"/>
        <end position="213"/>
    </location>
</feature>